<dbReference type="HOGENOM" id="CLU_1765513_0_0_7"/>
<dbReference type="Proteomes" id="UP000005085">
    <property type="component" value="Unassembled WGS sequence"/>
</dbReference>
<protein>
    <submittedName>
        <fullName evidence="1">Uncharacterized protein</fullName>
    </submittedName>
</protein>
<reference evidence="1 2" key="1">
    <citation type="journal article" date="2014" name="Genome Announc.">
        <title>Draft genome sequences of six enterohepatic helicobacter species isolated from humans and one from rhesus macaques.</title>
        <authorList>
            <person name="Shen Z."/>
            <person name="Sheh A."/>
            <person name="Young S.K."/>
            <person name="Abouelliel A."/>
            <person name="Ward D.V."/>
            <person name="Earl A.M."/>
            <person name="Fox J.G."/>
        </authorList>
    </citation>
    <scope>NUCLEOTIDE SEQUENCE [LARGE SCALE GENOMIC DNA]</scope>
    <source>
        <strain evidence="1 2">ATCC 43879</strain>
    </source>
</reference>
<keyword evidence="2" id="KW-1185">Reference proteome</keyword>
<dbReference type="EMBL" id="ACDN02000025">
    <property type="protein sequence ID" value="EEO25100.1"/>
    <property type="molecule type" value="Genomic_DNA"/>
</dbReference>
<proteinExistence type="predicted"/>
<organism evidence="1 2">
    <name type="scientific">Helicobacter bilis ATCC 43879</name>
    <dbReference type="NCBI Taxonomy" id="613026"/>
    <lineage>
        <taxon>Bacteria</taxon>
        <taxon>Pseudomonadati</taxon>
        <taxon>Campylobacterota</taxon>
        <taxon>Epsilonproteobacteria</taxon>
        <taxon>Campylobacterales</taxon>
        <taxon>Helicobacteraceae</taxon>
        <taxon>Helicobacter</taxon>
    </lineage>
</organism>
<dbReference type="AlphaFoldDB" id="C3XJB1"/>
<sequence length="145" mass="16873">MRKLIVLFGFLVFAYAQVAIEREYDSAYQQEVCGNDYECSANKDFIPNVSIKEAFEQDLQKEIQFPKYEIRALIYKKILALGMPKESLNTTFVITMDNQDYKVEVIFIKSKNKLIVTYTVEVEESIKTYIKTPNGVEIFNHTSML</sequence>
<evidence type="ECO:0000313" key="2">
    <source>
        <dbReference type="Proteomes" id="UP000005085"/>
    </source>
</evidence>
<comment type="caution">
    <text evidence="1">The sequence shown here is derived from an EMBL/GenBank/DDBJ whole genome shotgun (WGS) entry which is preliminary data.</text>
</comment>
<evidence type="ECO:0000313" key="1">
    <source>
        <dbReference type="EMBL" id="EEO25100.1"/>
    </source>
</evidence>
<dbReference type="RefSeq" id="WP_005220066.1">
    <property type="nucleotide sequence ID" value="NZ_KI392035.1"/>
</dbReference>
<accession>C3XJB1</accession>
<dbReference type="OrthoDB" id="5328417at2"/>
<name>C3XJB1_9HELI</name>
<gene>
    <name evidence="1" type="ORF">HRAG_02157</name>
</gene>